<reference evidence="10" key="1">
    <citation type="submission" date="2022-01" db="EMBL/GenBank/DDBJ databases">
        <authorList>
            <person name="Karlyshev A.V."/>
            <person name="Jaspars M."/>
        </authorList>
    </citation>
    <scope>NUCLEOTIDE SEQUENCE</scope>
    <source>
        <strain evidence="10">AGSA3-2</strain>
    </source>
</reference>
<dbReference type="SUPFAM" id="SSF54423">
    <property type="entry name" value="DsbC/DsbG N-terminal domain-like"/>
    <property type="match status" value="1"/>
</dbReference>
<evidence type="ECO:0000256" key="2">
    <source>
        <dbReference type="ARBA" id="ARBA00009813"/>
    </source>
</evidence>
<dbReference type="CDD" id="cd03020">
    <property type="entry name" value="DsbA_DsbC_DsbG"/>
    <property type="match status" value="1"/>
</dbReference>
<feature type="signal peptide" evidence="7">
    <location>
        <begin position="1"/>
        <end position="19"/>
    </location>
</feature>
<keyword evidence="11" id="KW-1185">Reference proteome</keyword>
<keyword evidence="3 7" id="KW-0732">Signal</keyword>
<evidence type="ECO:0000313" key="11">
    <source>
        <dbReference type="Proteomes" id="UP001107961"/>
    </source>
</evidence>
<proteinExistence type="inferred from homology"/>
<dbReference type="Pfam" id="PF10411">
    <property type="entry name" value="DsbC_N"/>
    <property type="match status" value="1"/>
</dbReference>
<dbReference type="InterPro" id="IPR033954">
    <property type="entry name" value="DiS-bond_Isoase_DsbC/G"/>
</dbReference>
<keyword evidence="5" id="KW-1015">Disulfide bond</keyword>
<evidence type="ECO:0000256" key="4">
    <source>
        <dbReference type="ARBA" id="ARBA00022764"/>
    </source>
</evidence>
<dbReference type="InterPro" id="IPR051470">
    <property type="entry name" value="Thiol:disulfide_interchange"/>
</dbReference>
<comment type="function">
    <text evidence="7">Required for disulfide bond formation in some periplasmic proteins. Acts by transferring its disulfide bond to other proteins and is reduced in the process.</text>
</comment>
<keyword evidence="6 7" id="KW-0676">Redox-active center</keyword>
<dbReference type="AlphaFoldDB" id="A0A9Q3W1Y4"/>
<dbReference type="KEGG" id="axe:P40_06600"/>
<dbReference type="InterPro" id="IPR036249">
    <property type="entry name" value="Thioredoxin-like_sf"/>
</dbReference>
<evidence type="ECO:0000256" key="5">
    <source>
        <dbReference type="ARBA" id="ARBA00023157"/>
    </source>
</evidence>
<dbReference type="SUPFAM" id="SSF52833">
    <property type="entry name" value="Thioredoxin-like"/>
    <property type="match status" value="1"/>
</dbReference>
<dbReference type="InterPro" id="IPR012336">
    <property type="entry name" value="Thioredoxin-like_fold"/>
</dbReference>
<dbReference type="GO" id="GO:0042597">
    <property type="term" value="C:periplasmic space"/>
    <property type="evidence" value="ECO:0007669"/>
    <property type="project" value="UniProtKB-SubCell"/>
</dbReference>
<dbReference type="EMBL" id="JAJVKT010000011">
    <property type="protein sequence ID" value="MCE7509150.1"/>
    <property type="molecule type" value="Genomic_DNA"/>
</dbReference>
<evidence type="ECO:0000256" key="6">
    <source>
        <dbReference type="ARBA" id="ARBA00023284"/>
    </source>
</evidence>
<protein>
    <recommendedName>
        <fullName evidence="7">Thiol:disulfide interchange protein</fullName>
    </recommendedName>
</protein>
<dbReference type="InterPro" id="IPR009094">
    <property type="entry name" value="DiS-bond_isomerase_DsbC/G_N_sf"/>
</dbReference>
<comment type="similarity">
    <text evidence="2 7">Belongs to the thioredoxin family. DsbC subfamily.</text>
</comment>
<dbReference type="Pfam" id="PF13098">
    <property type="entry name" value="Thioredoxin_2"/>
    <property type="match status" value="1"/>
</dbReference>
<sequence length="245" mass="26792">MKRMMMAALGLVAATLAVADSGVDEKAVRKNFADTFPQFTVSKIEPAPVEGMAQVELKGGGGSQWVYTSGDGRFIFTGDLLELRDGKPVNLAEERLEKVRKEGLAKIDSKRMITYAAADQKAEIYAFTDITCGFCRKMHEHIEEYNEAGITVHYLAFPRGGPASEAAENMRHIWCAKDRASALTDAKLKDKIVENELGSCAAQVNDEYALGMEFGVRGTPAIYTAEGTQLGGYLTPAQMLQRLQL</sequence>
<evidence type="ECO:0000313" key="10">
    <source>
        <dbReference type="EMBL" id="MCE7509150.1"/>
    </source>
</evidence>
<evidence type="ECO:0000256" key="7">
    <source>
        <dbReference type="RuleBase" id="RU364038"/>
    </source>
</evidence>
<dbReference type="Gene3D" id="3.40.30.10">
    <property type="entry name" value="Glutaredoxin"/>
    <property type="match status" value="1"/>
</dbReference>
<dbReference type="Gene3D" id="3.10.450.70">
    <property type="entry name" value="Disulphide bond isomerase, DsbC/G, N-terminal"/>
    <property type="match status" value="1"/>
</dbReference>
<evidence type="ECO:0000259" key="9">
    <source>
        <dbReference type="Pfam" id="PF13098"/>
    </source>
</evidence>
<gene>
    <name evidence="10" type="ORF">LZG35_10930</name>
</gene>
<dbReference type="RefSeq" id="WP_022995504.1">
    <property type="nucleotide sequence ID" value="NZ_CBDDTQ010000001.1"/>
</dbReference>
<comment type="subcellular location">
    <subcellularLocation>
        <location evidence="1 7">Periplasm</location>
    </subcellularLocation>
</comment>
<accession>A0A9Q3W1Y4</accession>
<organism evidence="10 11">
    <name type="scientific">Alloalcanivorax xenomutans</name>
    <dbReference type="NCBI Taxonomy" id="1094342"/>
    <lineage>
        <taxon>Bacteria</taxon>
        <taxon>Pseudomonadati</taxon>
        <taxon>Pseudomonadota</taxon>
        <taxon>Gammaproteobacteria</taxon>
        <taxon>Oceanospirillales</taxon>
        <taxon>Alcanivoracaceae</taxon>
        <taxon>Alloalcanivorax</taxon>
    </lineage>
</organism>
<evidence type="ECO:0000259" key="8">
    <source>
        <dbReference type="Pfam" id="PF10411"/>
    </source>
</evidence>
<dbReference type="Proteomes" id="UP001107961">
    <property type="component" value="Unassembled WGS sequence"/>
</dbReference>
<dbReference type="InterPro" id="IPR018950">
    <property type="entry name" value="DiS-bond_isomerase_DsbC/G_N"/>
</dbReference>
<evidence type="ECO:0000256" key="1">
    <source>
        <dbReference type="ARBA" id="ARBA00004418"/>
    </source>
</evidence>
<feature type="chain" id="PRO_5040529638" description="Thiol:disulfide interchange protein" evidence="7">
    <location>
        <begin position="20"/>
        <end position="245"/>
    </location>
</feature>
<name>A0A9Q3W1Y4_9GAMM</name>
<dbReference type="PANTHER" id="PTHR35272">
    <property type="entry name" value="THIOL:DISULFIDE INTERCHANGE PROTEIN DSBC-RELATED"/>
    <property type="match status" value="1"/>
</dbReference>
<comment type="caution">
    <text evidence="10">The sequence shown here is derived from an EMBL/GenBank/DDBJ whole genome shotgun (WGS) entry which is preliminary data.</text>
</comment>
<keyword evidence="4 7" id="KW-0574">Periplasm</keyword>
<dbReference type="PANTHER" id="PTHR35272:SF3">
    <property type="entry name" value="THIOL:DISULFIDE INTERCHANGE PROTEIN DSBC"/>
    <property type="match status" value="1"/>
</dbReference>
<evidence type="ECO:0000256" key="3">
    <source>
        <dbReference type="ARBA" id="ARBA00022729"/>
    </source>
</evidence>
<dbReference type="GeneID" id="94686084"/>
<feature type="domain" description="Disulphide bond isomerase DsbC/G N-terminal" evidence="8">
    <location>
        <begin position="23"/>
        <end position="93"/>
    </location>
</feature>
<feature type="domain" description="Thioredoxin-like fold" evidence="9">
    <location>
        <begin position="117"/>
        <end position="243"/>
    </location>
</feature>